<dbReference type="InParanoid" id="A0A0D0AV43"/>
<sequence length="84" mass="8518">MAGVVIASVDPVAPVTPANGPNPNGPNVVPCDKPVGCSKGVDGYNNGNDFGFTCASDGRTTSWMPCECKNCCHLINNGNTASCS</sequence>
<proteinExistence type="predicted"/>
<dbReference type="HOGENOM" id="CLU_2528971_0_0_1"/>
<dbReference type="AlphaFoldDB" id="A0A0D0AV43"/>
<dbReference type="EMBL" id="KN835402">
    <property type="protein sequence ID" value="KIK38267.1"/>
    <property type="molecule type" value="Genomic_DNA"/>
</dbReference>
<organism evidence="1 2">
    <name type="scientific">Suillus luteus UH-Slu-Lm8-n1</name>
    <dbReference type="NCBI Taxonomy" id="930992"/>
    <lineage>
        <taxon>Eukaryota</taxon>
        <taxon>Fungi</taxon>
        <taxon>Dikarya</taxon>
        <taxon>Basidiomycota</taxon>
        <taxon>Agaricomycotina</taxon>
        <taxon>Agaricomycetes</taxon>
        <taxon>Agaricomycetidae</taxon>
        <taxon>Boletales</taxon>
        <taxon>Suillineae</taxon>
        <taxon>Suillaceae</taxon>
        <taxon>Suillus</taxon>
    </lineage>
</organism>
<dbReference type="Proteomes" id="UP000054485">
    <property type="component" value="Unassembled WGS sequence"/>
</dbReference>
<protein>
    <submittedName>
        <fullName evidence="1">Uncharacterized protein</fullName>
    </submittedName>
</protein>
<dbReference type="OrthoDB" id="2674252at2759"/>
<reference evidence="1 2" key="1">
    <citation type="submission" date="2014-04" db="EMBL/GenBank/DDBJ databases">
        <authorList>
            <consortium name="DOE Joint Genome Institute"/>
            <person name="Kuo A."/>
            <person name="Ruytinx J."/>
            <person name="Rineau F."/>
            <person name="Colpaert J."/>
            <person name="Kohler A."/>
            <person name="Nagy L.G."/>
            <person name="Floudas D."/>
            <person name="Copeland A."/>
            <person name="Barry K.W."/>
            <person name="Cichocki N."/>
            <person name="Veneault-Fourrey C."/>
            <person name="LaButti K."/>
            <person name="Lindquist E.A."/>
            <person name="Lipzen A."/>
            <person name="Lundell T."/>
            <person name="Morin E."/>
            <person name="Murat C."/>
            <person name="Sun H."/>
            <person name="Tunlid A."/>
            <person name="Henrissat B."/>
            <person name="Grigoriev I.V."/>
            <person name="Hibbett D.S."/>
            <person name="Martin F."/>
            <person name="Nordberg H.P."/>
            <person name="Cantor M.N."/>
            <person name="Hua S.X."/>
        </authorList>
    </citation>
    <scope>NUCLEOTIDE SEQUENCE [LARGE SCALE GENOMIC DNA]</scope>
    <source>
        <strain evidence="1 2">UH-Slu-Lm8-n1</strain>
    </source>
</reference>
<accession>A0A0D0AV43</accession>
<keyword evidence="2" id="KW-1185">Reference proteome</keyword>
<evidence type="ECO:0000313" key="1">
    <source>
        <dbReference type="EMBL" id="KIK38267.1"/>
    </source>
</evidence>
<gene>
    <name evidence="1" type="ORF">CY34DRAFT_809521</name>
</gene>
<evidence type="ECO:0000313" key="2">
    <source>
        <dbReference type="Proteomes" id="UP000054485"/>
    </source>
</evidence>
<reference evidence="2" key="2">
    <citation type="submission" date="2015-01" db="EMBL/GenBank/DDBJ databases">
        <title>Evolutionary Origins and Diversification of the Mycorrhizal Mutualists.</title>
        <authorList>
            <consortium name="DOE Joint Genome Institute"/>
            <consortium name="Mycorrhizal Genomics Consortium"/>
            <person name="Kohler A."/>
            <person name="Kuo A."/>
            <person name="Nagy L.G."/>
            <person name="Floudas D."/>
            <person name="Copeland A."/>
            <person name="Barry K.W."/>
            <person name="Cichocki N."/>
            <person name="Veneault-Fourrey C."/>
            <person name="LaButti K."/>
            <person name="Lindquist E.A."/>
            <person name="Lipzen A."/>
            <person name="Lundell T."/>
            <person name="Morin E."/>
            <person name="Murat C."/>
            <person name="Riley R."/>
            <person name="Ohm R."/>
            <person name="Sun H."/>
            <person name="Tunlid A."/>
            <person name="Henrissat B."/>
            <person name="Grigoriev I.V."/>
            <person name="Hibbett D.S."/>
            <person name="Martin F."/>
        </authorList>
    </citation>
    <scope>NUCLEOTIDE SEQUENCE [LARGE SCALE GENOMIC DNA]</scope>
    <source>
        <strain evidence="2">UH-Slu-Lm8-n1</strain>
    </source>
</reference>
<name>A0A0D0AV43_9AGAM</name>